<dbReference type="PANTHER" id="PTHR39191">
    <property type="entry name" value="GALACTOSE-1-PHOSPHATE URIDYLYLTRANSFERASE"/>
    <property type="match status" value="1"/>
</dbReference>
<dbReference type="HAMAP" id="MF_00571">
    <property type="entry name" value="GalP_UDP_trans"/>
    <property type="match status" value="1"/>
</dbReference>
<comment type="catalytic activity">
    <reaction evidence="1 10">
        <text>alpha-D-galactose 1-phosphate + UDP-alpha-D-glucose = alpha-D-glucose 1-phosphate + UDP-alpha-D-galactose</text>
        <dbReference type="Rhea" id="RHEA:13989"/>
        <dbReference type="ChEBI" id="CHEBI:58336"/>
        <dbReference type="ChEBI" id="CHEBI:58601"/>
        <dbReference type="ChEBI" id="CHEBI:58885"/>
        <dbReference type="ChEBI" id="CHEBI:66914"/>
        <dbReference type="EC" id="2.7.7.12"/>
    </reaction>
</comment>
<evidence type="ECO:0000256" key="8">
    <source>
        <dbReference type="ARBA" id="ARBA00023144"/>
    </source>
</evidence>
<comment type="pathway">
    <text evidence="3 10">Carbohydrate metabolism; galactose metabolism.</text>
</comment>
<sequence length="491" mass="56667">MTNQLIKTFVSYAISTGLWNELDRVYLTNKVLYLIGLDDYEDESEIEGTLPIEIVEKLVEIAINSGKIKSTAHEKDVLIGQLMDIVTPSPKEVNQQFNKNYETSPEKATDYLYQLCKDNDYIKTQAIAKNIEFPYESEYGTLNITINLSKPEKDPEDIKKAAAMKTANYPKCMLCIENEGFSGRIGYPNRFNHRVIRFNLCDEPWAFQYSPYAYYNEHSIFFSAVHRPMSINKETFTRLVHVLDFFPHYFVGSNADLPIVGGSILSHDHYQGGRFHFPIESSPIDTSYDILSFPNVSVSTVKWPMSVIRLTSESKEDIIDAADYILKKWRNYSDLSLEIKAFSDDGTPHHTITPIARRKNGNYEMDLVLRDNNVSDKYPDGIFHPHPEYHHIKKENVGLIEVMGLAILPPRLKEEMEDVKKFLLNQEHNMIDYHKEWAEKIKSTQDITEKNVDEKIEEAIGEVFLHVLEDAGVYKRTQEGQDGFKRFMSTL</sequence>
<dbReference type="NCBIfam" id="NF003629">
    <property type="entry name" value="PRK05270.1-2"/>
    <property type="match status" value="1"/>
</dbReference>
<dbReference type="InterPro" id="IPR000766">
    <property type="entry name" value="GalP_uridyl_Trfase_II"/>
</dbReference>
<evidence type="ECO:0000256" key="7">
    <source>
        <dbReference type="ARBA" id="ARBA00022695"/>
    </source>
</evidence>
<dbReference type="InterPro" id="IPR005850">
    <property type="entry name" value="GalP_Utransf_C"/>
</dbReference>
<evidence type="ECO:0000256" key="4">
    <source>
        <dbReference type="ARBA" id="ARBA00008706"/>
    </source>
</evidence>
<protein>
    <recommendedName>
        <fullName evidence="10">Galactose-1-phosphate uridylyltransferase</fullName>
        <shortName evidence="10">Gal-1-P uridylyltransferase</shortName>
        <ecNumber evidence="10">2.7.7.12</ecNumber>
    </recommendedName>
    <alternativeName>
        <fullName evidence="10">UDP-glucose--hexose-1-phosphate uridylyltransferase</fullName>
    </alternativeName>
</protein>
<dbReference type="RefSeq" id="WP_079345202.1">
    <property type="nucleotide sequence ID" value="NZ_MVAB01000001.1"/>
</dbReference>
<feature type="domain" description="Galactose-1-phosphate uridyl transferase C-terminal" evidence="12">
    <location>
        <begin position="244"/>
        <end position="438"/>
    </location>
</feature>
<dbReference type="NCBIfam" id="NF003633">
    <property type="entry name" value="PRK05270.2-2"/>
    <property type="match status" value="1"/>
</dbReference>
<dbReference type="InterPro" id="IPR023425">
    <property type="entry name" value="GalP_uridyl_Trfase_II_CS"/>
</dbReference>
<gene>
    <name evidence="10" type="primary">galT</name>
    <name evidence="13" type="ORF">BW731_01860</name>
</gene>
<evidence type="ECO:0000256" key="10">
    <source>
        <dbReference type="HAMAP-Rule" id="MF_00571"/>
    </source>
</evidence>
<comment type="caution">
    <text evidence="13">The sequence shown here is derived from an EMBL/GenBank/DDBJ whole genome shotgun (WGS) entry which is preliminary data.</text>
</comment>
<evidence type="ECO:0000313" key="14">
    <source>
        <dbReference type="Proteomes" id="UP000189970"/>
    </source>
</evidence>
<evidence type="ECO:0000256" key="5">
    <source>
        <dbReference type="ARBA" id="ARBA00022490"/>
    </source>
</evidence>
<dbReference type="Proteomes" id="UP000189970">
    <property type="component" value="Unassembled WGS sequence"/>
</dbReference>
<keyword evidence="8 10" id="KW-0299">Galactose metabolism</keyword>
<evidence type="ECO:0000256" key="1">
    <source>
        <dbReference type="ARBA" id="ARBA00001107"/>
    </source>
</evidence>
<keyword evidence="6 10" id="KW-0808">Transferase</keyword>
<dbReference type="GO" id="GO:0005737">
    <property type="term" value="C:cytoplasm"/>
    <property type="evidence" value="ECO:0007669"/>
    <property type="project" value="UniProtKB-SubCell"/>
</dbReference>
<name>A0A1V4DEW1_9ENTE</name>
<dbReference type="Pfam" id="PF01087">
    <property type="entry name" value="GalP_UDP_transf"/>
    <property type="match status" value="1"/>
</dbReference>
<keyword evidence="14" id="KW-1185">Reference proteome</keyword>
<dbReference type="InterPro" id="IPR005849">
    <property type="entry name" value="GalP_Utransf_N"/>
</dbReference>
<dbReference type="UniPathway" id="UPA00214"/>
<reference evidence="13 14" key="1">
    <citation type="submission" date="2017-02" db="EMBL/GenBank/DDBJ databases">
        <title>Vagococcus cremeus sp. nov., isolated from the small intestine of a marten, Martes flavigula.</title>
        <authorList>
            <person name="Tak E.J."/>
            <person name="Bae J.-W."/>
        </authorList>
    </citation>
    <scope>NUCLEOTIDE SEQUENCE [LARGE SCALE GENOMIC DNA]</scope>
    <source>
        <strain evidence="13 14">D7T301</strain>
    </source>
</reference>
<keyword evidence="5 10" id="KW-0963">Cytoplasm</keyword>
<evidence type="ECO:0000259" key="12">
    <source>
        <dbReference type="Pfam" id="PF02744"/>
    </source>
</evidence>
<dbReference type="EC" id="2.7.7.12" evidence="10"/>
<dbReference type="PANTHER" id="PTHR39191:SF1">
    <property type="entry name" value="DUF4922 DOMAIN-CONTAINING PROTEIN"/>
    <property type="match status" value="1"/>
</dbReference>
<dbReference type="Pfam" id="PF02744">
    <property type="entry name" value="GalP_UDP_tr_C"/>
    <property type="match status" value="1"/>
</dbReference>
<evidence type="ECO:0000313" key="13">
    <source>
        <dbReference type="EMBL" id="OPF87035.1"/>
    </source>
</evidence>
<dbReference type="GO" id="GO:0008108">
    <property type="term" value="F:UDP-glucose:hexose-1-phosphate uridylyltransferase activity"/>
    <property type="evidence" value="ECO:0007669"/>
    <property type="project" value="UniProtKB-UniRule"/>
</dbReference>
<keyword evidence="7 10" id="KW-0548">Nucleotidyltransferase</keyword>
<dbReference type="PIRSF" id="PIRSF006005">
    <property type="entry name" value="GalT_BS"/>
    <property type="match status" value="1"/>
</dbReference>
<proteinExistence type="inferred from homology"/>
<comment type="similarity">
    <text evidence="4 10">Belongs to the galactose-1-phosphate uridylyltransferase type 2 family.</text>
</comment>
<dbReference type="GO" id="GO:0006012">
    <property type="term" value="P:galactose metabolic process"/>
    <property type="evidence" value="ECO:0007669"/>
    <property type="project" value="UniProtKB-UniRule"/>
</dbReference>
<organism evidence="13 14">
    <name type="scientific">Vagococcus martis</name>
    <dbReference type="NCBI Taxonomy" id="1768210"/>
    <lineage>
        <taxon>Bacteria</taxon>
        <taxon>Bacillati</taxon>
        <taxon>Bacillota</taxon>
        <taxon>Bacilli</taxon>
        <taxon>Lactobacillales</taxon>
        <taxon>Enterococcaceae</taxon>
        <taxon>Vagococcus</taxon>
    </lineage>
</organism>
<evidence type="ECO:0000256" key="9">
    <source>
        <dbReference type="ARBA" id="ARBA00023277"/>
    </source>
</evidence>
<keyword evidence="9 10" id="KW-0119">Carbohydrate metabolism</keyword>
<evidence type="ECO:0000259" key="11">
    <source>
        <dbReference type="Pfam" id="PF01087"/>
    </source>
</evidence>
<evidence type="ECO:0000256" key="6">
    <source>
        <dbReference type="ARBA" id="ARBA00022679"/>
    </source>
</evidence>
<comment type="subcellular location">
    <subcellularLocation>
        <location evidence="2 10">Cytoplasm</location>
    </subcellularLocation>
</comment>
<feature type="domain" description="Galactose-1-phosphate uridyl transferase N-terminal" evidence="11">
    <location>
        <begin position="19"/>
        <end position="228"/>
    </location>
</feature>
<evidence type="ECO:0000256" key="2">
    <source>
        <dbReference type="ARBA" id="ARBA00004496"/>
    </source>
</evidence>
<dbReference type="EMBL" id="MVAB01000001">
    <property type="protein sequence ID" value="OPF87035.1"/>
    <property type="molecule type" value="Genomic_DNA"/>
</dbReference>
<dbReference type="PROSITE" id="PS01163">
    <property type="entry name" value="GAL_P_UDP_TRANSF_II"/>
    <property type="match status" value="1"/>
</dbReference>
<dbReference type="AlphaFoldDB" id="A0A1V4DEW1"/>
<dbReference type="NCBIfam" id="TIGR01239">
    <property type="entry name" value="galT_2"/>
    <property type="match status" value="1"/>
</dbReference>
<evidence type="ECO:0000256" key="3">
    <source>
        <dbReference type="ARBA" id="ARBA00004947"/>
    </source>
</evidence>
<accession>A0A1V4DEW1</accession>